<evidence type="ECO:0000313" key="5">
    <source>
        <dbReference type="Proteomes" id="UP000660975"/>
    </source>
</evidence>
<dbReference type="Pfam" id="PF00975">
    <property type="entry name" value="Thioesterase"/>
    <property type="match status" value="1"/>
</dbReference>
<accession>A0A8H9HVD8</accession>
<dbReference type="Proteomes" id="UP000480804">
    <property type="component" value="Unassembled WGS sequence"/>
</dbReference>
<evidence type="ECO:0000313" key="2">
    <source>
        <dbReference type="EMBL" id="GFH75897.1"/>
    </source>
</evidence>
<name>A0A8H9HVD8_9ACTN</name>
<reference evidence="2 4" key="2">
    <citation type="submission" date="2020-02" db="EMBL/GenBank/DDBJ databases">
        <title>Whole genome shotgun sequence of Streptomyces gougerotii NBRC 13043.</title>
        <authorList>
            <person name="Ichikawa N."/>
            <person name="Komaki H."/>
            <person name="Tamura T."/>
        </authorList>
    </citation>
    <scope>NUCLEOTIDE SEQUENCE [LARGE SCALE GENOMIC DNA]</scope>
    <source>
        <strain evidence="2 4">NBRC 13043</strain>
    </source>
</reference>
<dbReference type="InterPro" id="IPR036736">
    <property type="entry name" value="ACP-like_sf"/>
</dbReference>
<proteinExistence type="predicted"/>
<dbReference type="Gene3D" id="1.10.1200.10">
    <property type="entry name" value="ACP-like"/>
    <property type="match status" value="1"/>
</dbReference>
<gene>
    <name evidence="3" type="ORF">GCM10010227_53490</name>
    <name evidence="2" type="ORF">Sgou_05670</name>
</gene>
<dbReference type="EMBL" id="BLLO01000009">
    <property type="protein sequence ID" value="GFH75897.1"/>
    <property type="molecule type" value="Genomic_DNA"/>
</dbReference>
<dbReference type="Gene3D" id="3.40.50.1820">
    <property type="entry name" value="alpha/beta hydrolase"/>
    <property type="match status" value="1"/>
</dbReference>
<sequence length="301" mass="31605">MQLVSRIRAALGTTLPLSVLFTHSTVAAMAGAVRDGRAQRTTLVPIRSEGTGPTSYWIHPVGGDVVCYRGLAQLLGMPVTGVQVPDGLGSSFGLDELADLYADAIADDATGPEVRIAGWSMGGVLALEVAERLAERGFAAAPVVALDLMEHPDEDHGEVSHAELLAWFARDVAHIAGAPDPLAGHDLAAEEDPAAVLTERLRLGGLLGPDTDDETIGALLARFTANSRALSGHRPGTYRAPAVLVRAADGASQDVTSAWAGHLKDLVAVHTLGGDHYSVLQPDRIERFASVVRASWDAEDH</sequence>
<dbReference type="InterPro" id="IPR001031">
    <property type="entry name" value="Thioesterase"/>
</dbReference>
<dbReference type="EMBL" id="BMSC01000026">
    <property type="protein sequence ID" value="GGU91533.1"/>
    <property type="molecule type" value="Genomic_DNA"/>
</dbReference>
<comment type="caution">
    <text evidence="3">The sequence shown here is derived from an EMBL/GenBank/DDBJ whole genome shotgun (WGS) entry which is preliminary data.</text>
</comment>
<dbReference type="Pfam" id="PF00550">
    <property type="entry name" value="PP-binding"/>
    <property type="match status" value="1"/>
</dbReference>
<dbReference type="PROSITE" id="PS50075">
    <property type="entry name" value="CARRIER"/>
    <property type="match status" value="1"/>
</dbReference>
<reference evidence="3" key="3">
    <citation type="submission" date="2020-09" db="EMBL/GenBank/DDBJ databases">
        <authorList>
            <person name="Sun Q."/>
            <person name="Ohkuma M."/>
        </authorList>
    </citation>
    <scope>NUCLEOTIDE SEQUENCE</scope>
    <source>
        <strain evidence="3">JCM 4136</strain>
    </source>
</reference>
<dbReference type="AlphaFoldDB" id="A0A8H9HVD8"/>
<evidence type="ECO:0000313" key="3">
    <source>
        <dbReference type="EMBL" id="GGU91533.1"/>
    </source>
</evidence>
<evidence type="ECO:0000259" key="1">
    <source>
        <dbReference type="PROSITE" id="PS50075"/>
    </source>
</evidence>
<dbReference type="Proteomes" id="UP000660975">
    <property type="component" value="Unassembled WGS sequence"/>
</dbReference>
<dbReference type="InterPro" id="IPR029058">
    <property type="entry name" value="AB_hydrolase_fold"/>
</dbReference>
<feature type="domain" description="Carrier" evidence="1">
    <location>
        <begin position="1"/>
        <end position="37"/>
    </location>
</feature>
<keyword evidence="4" id="KW-1185">Reference proteome</keyword>
<evidence type="ECO:0000313" key="4">
    <source>
        <dbReference type="Proteomes" id="UP000480804"/>
    </source>
</evidence>
<protein>
    <recommendedName>
        <fullName evidence="1">Carrier domain-containing protein</fullName>
    </recommendedName>
</protein>
<dbReference type="SUPFAM" id="SSF47336">
    <property type="entry name" value="ACP-like"/>
    <property type="match status" value="1"/>
</dbReference>
<organism evidence="3 5">
    <name type="scientific">Streptomyces gougerotii</name>
    <dbReference type="NCBI Taxonomy" id="53448"/>
    <lineage>
        <taxon>Bacteria</taxon>
        <taxon>Bacillati</taxon>
        <taxon>Actinomycetota</taxon>
        <taxon>Actinomycetes</taxon>
        <taxon>Kitasatosporales</taxon>
        <taxon>Streptomycetaceae</taxon>
        <taxon>Streptomyces</taxon>
        <taxon>Streptomyces diastaticus group</taxon>
    </lineage>
</organism>
<dbReference type="SUPFAM" id="SSF53474">
    <property type="entry name" value="alpha/beta-Hydrolases"/>
    <property type="match status" value="1"/>
</dbReference>
<dbReference type="InterPro" id="IPR009081">
    <property type="entry name" value="PP-bd_ACP"/>
</dbReference>
<reference evidence="3" key="1">
    <citation type="journal article" date="2014" name="Int. J. Syst. Evol. Microbiol.">
        <title>Complete genome sequence of Corynebacterium casei LMG S-19264T (=DSM 44701T), isolated from a smear-ripened cheese.</title>
        <authorList>
            <consortium name="US DOE Joint Genome Institute (JGI-PGF)"/>
            <person name="Walter F."/>
            <person name="Albersmeier A."/>
            <person name="Kalinowski J."/>
            <person name="Ruckert C."/>
        </authorList>
    </citation>
    <scope>NUCLEOTIDE SEQUENCE</scope>
    <source>
        <strain evidence="3">JCM 4136</strain>
    </source>
</reference>